<dbReference type="Proteomes" id="UP000230750">
    <property type="component" value="Unassembled WGS sequence"/>
</dbReference>
<reference evidence="4 5" key="1">
    <citation type="journal article" date="2017" name="PLoS Biol.">
        <title>The sea cucumber genome provides insights into morphological evolution and visceral regeneration.</title>
        <authorList>
            <person name="Zhang X."/>
            <person name="Sun L."/>
            <person name="Yuan J."/>
            <person name="Sun Y."/>
            <person name="Gao Y."/>
            <person name="Zhang L."/>
            <person name="Li S."/>
            <person name="Dai H."/>
            <person name="Hamel J.F."/>
            <person name="Liu C."/>
            <person name="Yu Y."/>
            <person name="Liu S."/>
            <person name="Lin W."/>
            <person name="Guo K."/>
            <person name="Jin S."/>
            <person name="Xu P."/>
            <person name="Storey K.B."/>
            <person name="Huan P."/>
            <person name="Zhang T."/>
            <person name="Zhou Y."/>
            <person name="Zhang J."/>
            <person name="Lin C."/>
            <person name="Li X."/>
            <person name="Xing L."/>
            <person name="Huo D."/>
            <person name="Sun M."/>
            <person name="Wang L."/>
            <person name="Mercier A."/>
            <person name="Li F."/>
            <person name="Yang H."/>
            <person name="Xiang J."/>
        </authorList>
    </citation>
    <scope>NUCLEOTIDE SEQUENCE [LARGE SCALE GENOMIC DNA]</scope>
    <source>
        <strain evidence="4">Shaxun</strain>
        <tissue evidence="4">Muscle</tissue>
    </source>
</reference>
<protein>
    <recommendedName>
        <fullName evidence="2">Biogenesis of lysosome-related organelles complex 1 subunit 3</fullName>
    </recommendedName>
</protein>
<dbReference type="STRING" id="307972.A0A2G8KQF4"/>
<accession>A0A2G8KQF4</accession>
<feature type="compositionally biased region" description="Low complexity" evidence="3">
    <location>
        <begin position="84"/>
        <end position="102"/>
    </location>
</feature>
<dbReference type="InterPro" id="IPR017245">
    <property type="entry name" value="BLOC-1_complex_su-3"/>
</dbReference>
<gene>
    <name evidence="4" type="ORF">BSL78_12891</name>
</gene>
<organism evidence="4 5">
    <name type="scientific">Stichopus japonicus</name>
    <name type="common">Sea cucumber</name>
    <dbReference type="NCBI Taxonomy" id="307972"/>
    <lineage>
        <taxon>Eukaryota</taxon>
        <taxon>Metazoa</taxon>
        <taxon>Echinodermata</taxon>
        <taxon>Eleutherozoa</taxon>
        <taxon>Echinozoa</taxon>
        <taxon>Holothuroidea</taxon>
        <taxon>Aspidochirotacea</taxon>
        <taxon>Aspidochirotida</taxon>
        <taxon>Stichopodidae</taxon>
        <taxon>Apostichopus</taxon>
    </lineage>
</organism>
<feature type="compositionally biased region" description="Acidic residues" evidence="3">
    <location>
        <begin position="15"/>
        <end position="24"/>
    </location>
</feature>
<evidence type="ECO:0000256" key="3">
    <source>
        <dbReference type="SAM" id="MobiDB-lite"/>
    </source>
</evidence>
<dbReference type="PANTHER" id="PTHR31974:SF2">
    <property type="entry name" value="BIOGENESIS OF LYSOSOME-RELATED ORGANELLES COMPLEX 1 SUBUNIT 3"/>
    <property type="match status" value="1"/>
</dbReference>
<dbReference type="Pfam" id="PF15753">
    <property type="entry name" value="BLOC1S3"/>
    <property type="match status" value="1"/>
</dbReference>
<evidence type="ECO:0000256" key="2">
    <source>
        <dbReference type="ARBA" id="ARBA00019581"/>
    </source>
</evidence>
<comment type="caution">
    <text evidence="4">The sequence shown here is derived from an EMBL/GenBank/DDBJ whole genome shotgun (WGS) entry which is preliminary data.</text>
</comment>
<name>A0A2G8KQF4_STIJA</name>
<sequence length="215" mass="23262">MSTTDPCVVVVGEASETDSEDEEIEHPPHVRPQLASSSDKGGVVVQGEASETDSDDEPVQVKSRQQSPESLLIPADFPPLKVEALPSPRDASSSSPDTTSLSSLSLNIREGLGAPKYDTLIHHNLRDKNASLLINIHDSVGGALNEVSRTVYSANQQMHRSQIVIQDVCQLIKNFCKDLDLVTQKLDVINTTQYIPTINIPSASNLDMESTIHGP</sequence>
<feature type="region of interest" description="Disordered" evidence="3">
    <location>
        <begin position="1"/>
        <end position="102"/>
    </location>
</feature>
<dbReference type="PANTHER" id="PTHR31974">
    <property type="entry name" value="BIOGENESIS OF LYSOSOME-RELATED ORGANELLES COMPLEX 1 SUBUNIT 3"/>
    <property type="match status" value="1"/>
</dbReference>
<dbReference type="AlphaFoldDB" id="A0A2G8KQF4"/>
<dbReference type="GO" id="GO:0031083">
    <property type="term" value="C:BLOC-1 complex"/>
    <property type="evidence" value="ECO:0007669"/>
    <property type="project" value="TreeGrafter"/>
</dbReference>
<keyword evidence="5" id="KW-1185">Reference proteome</keyword>
<proteinExistence type="inferred from homology"/>
<dbReference type="EMBL" id="MRZV01000428">
    <property type="protein sequence ID" value="PIK50236.1"/>
    <property type="molecule type" value="Genomic_DNA"/>
</dbReference>
<comment type="similarity">
    <text evidence="1">Belongs to the BLOC1S3 family.</text>
</comment>
<dbReference type="OrthoDB" id="5984572at2759"/>
<evidence type="ECO:0000313" key="5">
    <source>
        <dbReference type="Proteomes" id="UP000230750"/>
    </source>
</evidence>
<evidence type="ECO:0000256" key="1">
    <source>
        <dbReference type="ARBA" id="ARBA00008942"/>
    </source>
</evidence>
<evidence type="ECO:0000313" key="4">
    <source>
        <dbReference type="EMBL" id="PIK50236.1"/>
    </source>
</evidence>